<dbReference type="GO" id="GO:0003700">
    <property type="term" value="F:DNA-binding transcription factor activity"/>
    <property type="evidence" value="ECO:0007669"/>
    <property type="project" value="InterPro"/>
</dbReference>
<keyword evidence="2" id="KW-0805">Transcription regulation</keyword>
<feature type="compositionally biased region" description="Polar residues" evidence="6">
    <location>
        <begin position="135"/>
        <end position="157"/>
    </location>
</feature>
<dbReference type="NCBIfam" id="TIGR01557">
    <property type="entry name" value="myb_SHAQKYF"/>
    <property type="match status" value="1"/>
</dbReference>
<dbReference type="InterPro" id="IPR009057">
    <property type="entry name" value="Homeodomain-like_sf"/>
</dbReference>
<dbReference type="Pfam" id="PF00249">
    <property type="entry name" value="Myb_DNA-binding"/>
    <property type="match status" value="1"/>
</dbReference>
<sequence>MDPPLQAPLLSDRRRCREYLLALEEERRKIQVFKRELPLCLELVTQTIEGMKSQMDSVGGSEEETASDDHGGGPVLEEFMPLKPSLSLSSEELESAHDAAEPNGIEKKEEAAETPGSWRSQATEAKRVTPPDWLQSIQLWSQESQQHSSSPRKNIGSNVIHDSCQIHQELLNPRKAGGAFQPFEKEKRAELPASSTTAASSAVEGADRCDEDKASTDTAEKHSEKGMDKDAKGKDNKGSKEAPNRKPRRCWAPELHRRFLQALQQLGGSHVATPKQIRDLMKVDGLTNDEVKSHLQKYRLHTRRPNTTTVQSINASTAPPAPQFVVVGGIWMSPPEYAAAAAAAVAAAAQPQQVQLAGDASGMANTVYAPVATLPTGVQPRSQQQGQSQPTSKCLNGRRSGGNSSTESLTAVSSSSHTTSA</sequence>
<feature type="domain" description="HTH myb-type" evidence="7">
    <location>
        <begin position="245"/>
        <end position="303"/>
    </location>
</feature>
<dbReference type="SUPFAM" id="SSF46689">
    <property type="entry name" value="Homeodomain-like"/>
    <property type="match status" value="1"/>
</dbReference>
<dbReference type="PROSITE" id="PS51294">
    <property type="entry name" value="HTH_MYB"/>
    <property type="match status" value="1"/>
</dbReference>
<dbReference type="InterPro" id="IPR044787">
    <property type="entry name" value="HHO5-like"/>
</dbReference>
<keyword evidence="5" id="KW-0539">Nucleus</keyword>
<dbReference type="Gene3D" id="1.10.10.60">
    <property type="entry name" value="Homeodomain-like"/>
    <property type="match status" value="1"/>
</dbReference>
<feature type="compositionally biased region" description="Basic and acidic residues" evidence="6">
    <location>
        <begin position="205"/>
        <end position="244"/>
    </location>
</feature>
<protein>
    <recommendedName>
        <fullName evidence="7">HTH myb-type domain-containing protein</fullName>
    </recommendedName>
</protein>
<gene>
    <name evidence="8" type="ORF">HU200_060787</name>
</gene>
<keyword evidence="3" id="KW-0238">DNA-binding</keyword>
<evidence type="ECO:0000259" key="7">
    <source>
        <dbReference type="PROSITE" id="PS51294"/>
    </source>
</evidence>
<keyword evidence="4" id="KW-0804">Transcription</keyword>
<dbReference type="EMBL" id="JACEFO010002564">
    <property type="protein sequence ID" value="KAF8656174.1"/>
    <property type="molecule type" value="Genomic_DNA"/>
</dbReference>
<dbReference type="InterPro" id="IPR001005">
    <property type="entry name" value="SANT/Myb"/>
</dbReference>
<keyword evidence="9" id="KW-1185">Reference proteome</keyword>
<dbReference type="InterPro" id="IPR017930">
    <property type="entry name" value="Myb_dom"/>
</dbReference>
<dbReference type="InterPro" id="IPR058673">
    <property type="entry name" value="HHO5-like_N"/>
</dbReference>
<feature type="compositionally biased region" description="Low complexity" evidence="6">
    <location>
        <begin position="379"/>
        <end position="390"/>
    </location>
</feature>
<dbReference type="FunFam" id="1.10.10.60:FF:000002">
    <property type="entry name" value="Myb family transcription factor"/>
    <property type="match status" value="1"/>
</dbReference>
<evidence type="ECO:0000256" key="3">
    <source>
        <dbReference type="ARBA" id="ARBA00023125"/>
    </source>
</evidence>
<accession>A0A835AIS8</accession>
<evidence type="ECO:0000256" key="4">
    <source>
        <dbReference type="ARBA" id="ARBA00023163"/>
    </source>
</evidence>
<dbReference type="InterPro" id="IPR006447">
    <property type="entry name" value="Myb_dom_plants"/>
</dbReference>
<proteinExistence type="predicted"/>
<dbReference type="GO" id="GO:0005634">
    <property type="term" value="C:nucleus"/>
    <property type="evidence" value="ECO:0007669"/>
    <property type="project" value="UniProtKB-SubCell"/>
</dbReference>
<feature type="region of interest" description="Disordered" evidence="6">
    <location>
        <begin position="52"/>
        <end position="251"/>
    </location>
</feature>
<feature type="compositionally biased region" description="Low complexity" evidence="6">
    <location>
        <begin position="404"/>
        <end position="421"/>
    </location>
</feature>
<name>A0A835AIS8_9POAL</name>
<organism evidence="8 9">
    <name type="scientific">Digitaria exilis</name>
    <dbReference type="NCBI Taxonomy" id="1010633"/>
    <lineage>
        <taxon>Eukaryota</taxon>
        <taxon>Viridiplantae</taxon>
        <taxon>Streptophyta</taxon>
        <taxon>Embryophyta</taxon>
        <taxon>Tracheophyta</taxon>
        <taxon>Spermatophyta</taxon>
        <taxon>Magnoliopsida</taxon>
        <taxon>Liliopsida</taxon>
        <taxon>Poales</taxon>
        <taxon>Poaceae</taxon>
        <taxon>PACMAD clade</taxon>
        <taxon>Panicoideae</taxon>
        <taxon>Panicodae</taxon>
        <taxon>Paniceae</taxon>
        <taxon>Anthephorinae</taxon>
        <taxon>Digitaria</taxon>
    </lineage>
</organism>
<dbReference type="PANTHER" id="PTHR31003:SF16">
    <property type="entry name" value="TRANSCRIPTION FACTOR HHO2"/>
    <property type="match status" value="1"/>
</dbReference>
<evidence type="ECO:0000256" key="5">
    <source>
        <dbReference type="ARBA" id="ARBA00023242"/>
    </source>
</evidence>
<dbReference type="Pfam" id="PF26575">
    <property type="entry name" value="HHO5_N"/>
    <property type="match status" value="1"/>
</dbReference>
<feature type="compositionally biased region" description="Basic and acidic residues" evidence="6">
    <location>
        <begin position="94"/>
        <end position="111"/>
    </location>
</feature>
<reference evidence="8" key="1">
    <citation type="submission" date="2020-07" db="EMBL/GenBank/DDBJ databases">
        <title>Genome sequence and genetic diversity analysis of an under-domesticated orphan crop, white fonio (Digitaria exilis).</title>
        <authorList>
            <person name="Bennetzen J.L."/>
            <person name="Chen S."/>
            <person name="Ma X."/>
            <person name="Wang X."/>
            <person name="Yssel A.E.J."/>
            <person name="Chaluvadi S.R."/>
            <person name="Johnson M."/>
            <person name="Gangashetty P."/>
            <person name="Hamidou F."/>
            <person name="Sanogo M.D."/>
            <person name="Zwaenepoel A."/>
            <person name="Wallace J."/>
            <person name="Van De Peer Y."/>
            <person name="Van Deynze A."/>
        </authorList>
    </citation>
    <scope>NUCLEOTIDE SEQUENCE</scope>
    <source>
        <tissue evidence="8">Leaves</tissue>
    </source>
</reference>
<evidence type="ECO:0000256" key="2">
    <source>
        <dbReference type="ARBA" id="ARBA00023015"/>
    </source>
</evidence>
<comment type="caution">
    <text evidence="8">The sequence shown here is derived from an EMBL/GenBank/DDBJ whole genome shotgun (WGS) entry which is preliminary data.</text>
</comment>
<feature type="region of interest" description="Disordered" evidence="6">
    <location>
        <begin position="377"/>
        <end position="421"/>
    </location>
</feature>
<feature type="compositionally biased region" description="Low complexity" evidence="6">
    <location>
        <begin position="193"/>
        <end position="202"/>
    </location>
</feature>
<dbReference type="GO" id="GO:0003677">
    <property type="term" value="F:DNA binding"/>
    <property type="evidence" value="ECO:0007669"/>
    <property type="project" value="UniProtKB-KW"/>
</dbReference>
<dbReference type="Proteomes" id="UP000636709">
    <property type="component" value="Unassembled WGS sequence"/>
</dbReference>
<dbReference type="AlphaFoldDB" id="A0A835AIS8"/>
<evidence type="ECO:0000256" key="6">
    <source>
        <dbReference type="SAM" id="MobiDB-lite"/>
    </source>
</evidence>
<dbReference type="PANTHER" id="PTHR31003">
    <property type="entry name" value="MYB FAMILY TRANSCRIPTION FACTOR"/>
    <property type="match status" value="1"/>
</dbReference>
<comment type="subcellular location">
    <subcellularLocation>
        <location evidence="1">Nucleus</location>
    </subcellularLocation>
</comment>
<evidence type="ECO:0000313" key="8">
    <source>
        <dbReference type="EMBL" id="KAF8656174.1"/>
    </source>
</evidence>
<evidence type="ECO:0000256" key="1">
    <source>
        <dbReference type="ARBA" id="ARBA00004123"/>
    </source>
</evidence>
<evidence type="ECO:0000313" key="9">
    <source>
        <dbReference type="Proteomes" id="UP000636709"/>
    </source>
</evidence>
<dbReference type="OrthoDB" id="1908613at2759"/>